<comment type="caution">
    <text evidence="1">The sequence shown here is derived from an EMBL/GenBank/DDBJ whole genome shotgun (WGS) entry which is preliminary data.</text>
</comment>
<gene>
    <name evidence="1" type="ORF">Sradi_3212600</name>
</gene>
<dbReference type="AlphaFoldDB" id="A0AAW2RGA5"/>
<protein>
    <recommendedName>
        <fullName evidence="2">Endonuclease/exonuclease/phosphatase family protein</fullName>
    </recommendedName>
</protein>
<dbReference type="EMBL" id="JACGWJ010000013">
    <property type="protein sequence ID" value="KAL0379071.1"/>
    <property type="molecule type" value="Genomic_DNA"/>
</dbReference>
<evidence type="ECO:0008006" key="2">
    <source>
        <dbReference type="Google" id="ProtNLM"/>
    </source>
</evidence>
<name>A0AAW2RGA5_SESRA</name>
<sequence>MLGWQAMFPQCQVSTEAAKGSDHSPLIINLVANLNQDDGRCKILFRFEAMWTRSADCEELIRAL</sequence>
<reference evidence="1" key="1">
    <citation type="submission" date="2020-06" db="EMBL/GenBank/DDBJ databases">
        <authorList>
            <person name="Li T."/>
            <person name="Hu X."/>
            <person name="Zhang T."/>
            <person name="Song X."/>
            <person name="Zhang H."/>
            <person name="Dai N."/>
            <person name="Sheng W."/>
            <person name="Hou X."/>
            <person name="Wei L."/>
        </authorList>
    </citation>
    <scope>NUCLEOTIDE SEQUENCE</scope>
    <source>
        <strain evidence="1">G02</strain>
        <tissue evidence="1">Leaf</tissue>
    </source>
</reference>
<organism evidence="1">
    <name type="scientific">Sesamum radiatum</name>
    <name type="common">Black benniseed</name>
    <dbReference type="NCBI Taxonomy" id="300843"/>
    <lineage>
        <taxon>Eukaryota</taxon>
        <taxon>Viridiplantae</taxon>
        <taxon>Streptophyta</taxon>
        <taxon>Embryophyta</taxon>
        <taxon>Tracheophyta</taxon>
        <taxon>Spermatophyta</taxon>
        <taxon>Magnoliopsida</taxon>
        <taxon>eudicotyledons</taxon>
        <taxon>Gunneridae</taxon>
        <taxon>Pentapetalae</taxon>
        <taxon>asterids</taxon>
        <taxon>lamiids</taxon>
        <taxon>Lamiales</taxon>
        <taxon>Pedaliaceae</taxon>
        <taxon>Sesamum</taxon>
    </lineage>
</organism>
<proteinExistence type="predicted"/>
<reference evidence="1" key="2">
    <citation type="journal article" date="2024" name="Plant">
        <title>Genomic evolution and insights into agronomic trait innovations of Sesamum species.</title>
        <authorList>
            <person name="Miao H."/>
            <person name="Wang L."/>
            <person name="Qu L."/>
            <person name="Liu H."/>
            <person name="Sun Y."/>
            <person name="Le M."/>
            <person name="Wang Q."/>
            <person name="Wei S."/>
            <person name="Zheng Y."/>
            <person name="Lin W."/>
            <person name="Duan Y."/>
            <person name="Cao H."/>
            <person name="Xiong S."/>
            <person name="Wang X."/>
            <person name="Wei L."/>
            <person name="Li C."/>
            <person name="Ma Q."/>
            <person name="Ju M."/>
            <person name="Zhao R."/>
            <person name="Li G."/>
            <person name="Mu C."/>
            <person name="Tian Q."/>
            <person name="Mei H."/>
            <person name="Zhang T."/>
            <person name="Gao T."/>
            <person name="Zhang H."/>
        </authorList>
    </citation>
    <scope>NUCLEOTIDE SEQUENCE</scope>
    <source>
        <strain evidence="1">G02</strain>
    </source>
</reference>
<evidence type="ECO:0000313" key="1">
    <source>
        <dbReference type="EMBL" id="KAL0379071.1"/>
    </source>
</evidence>
<accession>A0AAW2RGA5</accession>